<organism evidence="5 6">
    <name type="scientific">Acidothermus cellulolyticus (strain ATCC 43068 / DSM 8971 / 11B)</name>
    <dbReference type="NCBI Taxonomy" id="351607"/>
    <lineage>
        <taxon>Bacteria</taxon>
        <taxon>Bacillati</taxon>
        <taxon>Actinomycetota</taxon>
        <taxon>Actinomycetes</taxon>
        <taxon>Acidothermales</taxon>
        <taxon>Acidothermaceae</taxon>
        <taxon>Acidothermus</taxon>
    </lineage>
</organism>
<keyword evidence="1 4" id="KW-0963">Cytoplasm</keyword>
<dbReference type="Gene3D" id="2.30.290.10">
    <property type="entry name" value="BH3618-like"/>
    <property type="match status" value="1"/>
</dbReference>
<keyword evidence="4" id="KW-0143">Chaperone</keyword>
<dbReference type="GO" id="GO:0005737">
    <property type="term" value="C:cytoplasm"/>
    <property type="evidence" value="ECO:0007669"/>
    <property type="project" value="UniProtKB-SubCell"/>
</dbReference>
<dbReference type="GO" id="GO:0044780">
    <property type="term" value="P:bacterial-type flagellum assembly"/>
    <property type="evidence" value="ECO:0007669"/>
    <property type="project" value="UniProtKB-UniRule"/>
</dbReference>
<keyword evidence="3 4" id="KW-0810">Translation regulation</keyword>
<sequence>MPYTADRRTTVTATAVDVPIINVAGSLAGFPDAHRFALVRVRPDTPLLFRMVCLDLPGLEFVAAAPFPFFPEYAPEIDDETAERLELTSSADAVLLVLLTVGPTIAETTANLFAPIVVNVHTGMASQVPLVGSGYSLREPLRRPT</sequence>
<keyword evidence="6" id="KW-1185">Reference proteome</keyword>
<dbReference type="Proteomes" id="UP000008221">
    <property type="component" value="Chromosome"/>
</dbReference>
<dbReference type="eggNOG" id="COG1699">
    <property type="taxonomic scope" value="Bacteria"/>
</dbReference>
<dbReference type="InParanoid" id="A0LT43"/>
<dbReference type="EMBL" id="CP000481">
    <property type="protein sequence ID" value="ABK52603.1"/>
    <property type="molecule type" value="Genomic_DNA"/>
</dbReference>
<name>A0LT43_ACIC1</name>
<keyword evidence="2 4" id="KW-1005">Bacterial flagellum biogenesis</keyword>
<comment type="similarity">
    <text evidence="4">Belongs to the FliW family.</text>
</comment>
<dbReference type="PANTHER" id="PTHR39190:SF1">
    <property type="entry name" value="FLAGELLAR ASSEMBLY FACTOR FLIW"/>
    <property type="match status" value="1"/>
</dbReference>
<dbReference type="STRING" id="351607.Acel_0830"/>
<dbReference type="InterPro" id="IPR003775">
    <property type="entry name" value="Flagellar_assembly_factor_FliW"/>
</dbReference>
<dbReference type="GO" id="GO:0006417">
    <property type="term" value="P:regulation of translation"/>
    <property type="evidence" value="ECO:0007669"/>
    <property type="project" value="UniProtKB-KW"/>
</dbReference>
<evidence type="ECO:0000256" key="3">
    <source>
        <dbReference type="ARBA" id="ARBA00022845"/>
    </source>
</evidence>
<evidence type="ECO:0000313" key="5">
    <source>
        <dbReference type="EMBL" id="ABK52603.1"/>
    </source>
</evidence>
<reference evidence="5 6" key="1">
    <citation type="journal article" date="2009" name="Genome Res.">
        <title>Complete genome of the cellulolytic thermophile Acidothermus cellulolyticus 11B provides insights into its ecophysiological and evolutionary adaptations.</title>
        <authorList>
            <person name="Barabote R.D."/>
            <person name="Xie G."/>
            <person name="Leu D.H."/>
            <person name="Normand P."/>
            <person name="Necsulea A."/>
            <person name="Daubin V."/>
            <person name="Medigue C."/>
            <person name="Adney W.S."/>
            <person name="Xu X.C."/>
            <person name="Lapidus A."/>
            <person name="Parales R.E."/>
            <person name="Detter C."/>
            <person name="Pujic P."/>
            <person name="Bruce D."/>
            <person name="Lavire C."/>
            <person name="Challacombe J.F."/>
            <person name="Brettin T.S."/>
            <person name="Berry A.M."/>
        </authorList>
    </citation>
    <scope>NUCLEOTIDE SEQUENCE [LARGE SCALE GENOMIC DNA]</scope>
    <source>
        <strain evidence="6">ATCC 43068 / DSM 8971 / 11B</strain>
    </source>
</reference>
<accession>A0LT43</accession>
<evidence type="ECO:0000256" key="4">
    <source>
        <dbReference type="HAMAP-Rule" id="MF_01185"/>
    </source>
</evidence>
<dbReference type="AlphaFoldDB" id="A0LT43"/>
<gene>
    <name evidence="4" type="primary">fliW</name>
    <name evidence="5" type="ordered locus">Acel_0830</name>
</gene>
<dbReference type="PANTHER" id="PTHR39190">
    <property type="entry name" value="FLAGELLAR ASSEMBLY FACTOR FLIW"/>
    <property type="match status" value="1"/>
</dbReference>
<dbReference type="HOGENOM" id="CLU_112356_3_0_11"/>
<dbReference type="KEGG" id="ace:Acel_0830"/>
<evidence type="ECO:0000256" key="1">
    <source>
        <dbReference type="ARBA" id="ARBA00022490"/>
    </source>
</evidence>
<dbReference type="SUPFAM" id="SSF141457">
    <property type="entry name" value="BH3618-like"/>
    <property type="match status" value="1"/>
</dbReference>
<evidence type="ECO:0000256" key="2">
    <source>
        <dbReference type="ARBA" id="ARBA00022795"/>
    </source>
</evidence>
<comment type="subunit">
    <text evidence="4">Interacts with translational regulator CsrA and flagellin(s).</text>
</comment>
<protein>
    <recommendedName>
        <fullName evidence="4">Flagellar assembly factor FliW</fullName>
    </recommendedName>
</protein>
<evidence type="ECO:0000313" key="6">
    <source>
        <dbReference type="Proteomes" id="UP000008221"/>
    </source>
</evidence>
<comment type="subcellular location">
    <subcellularLocation>
        <location evidence="4">Cytoplasm</location>
    </subcellularLocation>
</comment>
<dbReference type="HAMAP" id="MF_01185">
    <property type="entry name" value="FliW"/>
    <property type="match status" value="1"/>
</dbReference>
<dbReference type="InterPro" id="IPR024046">
    <property type="entry name" value="Flagellar_assmbl_FliW_dom_sf"/>
</dbReference>
<proteinExistence type="inferred from homology"/>
<dbReference type="Pfam" id="PF02623">
    <property type="entry name" value="FliW"/>
    <property type="match status" value="1"/>
</dbReference>
<comment type="function">
    <text evidence="4">Acts as an anti-CsrA protein, binds CsrA and prevents it from repressing translation of its target genes, one of which is flagellin. Binds to flagellin and participates in the assembly of the flagellum.</text>
</comment>